<accession>A0A1A9RHD5</accession>
<gene>
    <name evidence="1" type="ORF">A7P85_08560</name>
    <name evidence="2" type="ORF">A7P90_09060</name>
</gene>
<dbReference type="STRING" id="539.A7P85_08560"/>
<dbReference type="EMBL" id="LXSF01000012">
    <property type="protein sequence ID" value="OAM15226.1"/>
    <property type="molecule type" value="Genomic_DNA"/>
</dbReference>
<dbReference type="EMBL" id="LXSG01000035">
    <property type="protein sequence ID" value="OAM17841.1"/>
    <property type="molecule type" value="Genomic_DNA"/>
</dbReference>
<evidence type="ECO:0000313" key="2">
    <source>
        <dbReference type="EMBL" id="OAM17841.1"/>
    </source>
</evidence>
<organism evidence="2 3">
    <name type="scientific">Eikenella corrodens</name>
    <dbReference type="NCBI Taxonomy" id="539"/>
    <lineage>
        <taxon>Bacteria</taxon>
        <taxon>Pseudomonadati</taxon>
        <taxon>Pseudomonadota</taxon>
        <taxon>Betaproteobacteria</taxon>
        <taxon>Neisseriales</taxon>
        <taxon>Neisseriaceae</taxon>
        <taxon>Eikenella</taxon>
    </lineage>
</organism>
<comment type="caution">
    <text evidence="2">The sequence shown here is derived from an EMBL/GenBank/DDBJ whole genome shotgun (WGS) entry which is preliminary data.</text>
</comment>
<reference evidence="2" key="2">
    <citation type="submission" date="2016-05" db="EMBL/GenBank/DDBJ databases">
        <authorList>
            <person name="Lavstsen T."/>
            <person name="Jespersen J.S."/>
        </authorList>
    </citation>
    <scope>NUCLEOTIDE SEQUENCE</scope>
    <source>
        <strain evidence="1">NML01-0328</strain>
        <strain evidence="2">NML04-0072</strain>
    </source>
</reference>
<reference evidence="3 4" key="1">
    <citation type="submission" date="2016-05" db="EMBL/GenBank/DDBJ databases">
        <title>Draft genome of Corynebacterium afermentans subsp. afermentans LCDC 88199T.</title>
        <authorList>
            <person name="Bernier A.-M."/>
            <person name="Bernard K."/>
        </authorList>
    </citation>
    <scope>NUCLEOTIDE SEQUENCE [LARGE SCALE GENOMIC DNA]</scope>
    <source>
        <strain evidence="4">NML01-0328</strain>
        <strain evidence="3">NML04-0072</strain>
    </source>
</reference>
<evidence type="ECO:0000313" key="1">
    <source>
        <dbReference type="EMBL" id="OAM15226.1"/>
    </source>
</evidence>
<dbReference type="Proteomes" id="UP000077589">
    <property type="component" value="Unassembled WGS sequence"/>
</dbReference>
<dbReference type="RefSeq" id="WP_064086531.1">
    <property type="nucleotide sequence ID" value="NZ_LXSF01000012.1"/>
</dbReference>
<proteinExistence type="predicted"/>
<protein>
    <submittedName>
        <fullName evidence="2">Uncharacterized protein</fullName>
    </submittedName>
</protein>
<name>A0A1A9RHD5_EIKCO</name>
<evidence type="ECO:0000313" key="3">
    <source>
        <dbReference type="Proteomes" id="UP000077589"/>
    </source>
</evidence>
<dbReference type="AlphaFoldDB" id="A0A1A9RHD5"/>
<evidence type="ECO:0000313" key="4">
    <source>
        <dbReference type="Proteomes" id="UP000078003"/>
    </source>
</evidence>
<sequence>MSRLQDDGLIVEGTVMARNRRLPDTGFLPIGNVTALKLKTESEKKTRTSKQKGSYGQALDTITIKKPTTVSFTLDTFDKTNLAMVLMGADSVVDASAVKTTDQPVTVTKKGIWISLGHANLDPTKVIVKNAAGTKVDEADYELNANIGLVLVKESCTTVQDGEEVKITHTTKAGGGFHIDADKVSDWDLEIMVDTTNRVNGKEGKLHIPSAVIASDSELDWFADDFNSASFSGNTVLVAGYPSSYSYSEFN</sequence>
<dbReference type="OrthoDB" id="8607883at2"/>
<dbReference type="Proteomes" id="UP000078003">
    <property type="component" value="Unassembled WGS sequence"/>
</dbReference>